<accession>A0ABT1Y114</accession>
<dbReference type="InterPro" id="IPR001453">
    <property type="entry name" value="MoaB/Mog_dom"/>
</dbReference>
<protein>
    <recommendedName>
        <fullName evidence="1">Molybdopterin molybdenumtransferase</fullName>
        <ecNumber evidence="1">2.10.1.1</ecNumber>
    </recommendedName>
</protein>
<dbReference type="EMBL" id="JANPWE010000001">
    <property type="protein sequence ID" value="MCR6544552.1"/>
    <property type="molecule type" value="Genomic_DNA"/>
</dbReference>
<dbReference type="InterPro" id="IPR038987">
    <property type="entry name" value="MoeA-like"/>
</dbReference>
<gene>
    <name evidence="3" type="ORF">NVS47_03325</name>
</gene>
<organism evidence="3 4">
    <name type="scientific">Dehalobacterium formicoaceticum</name>
    <dbReference type="NCBI Taxonomy" id="51515"/>
    <lineage>
        <taxon>Bacteria</taxon>
        <taxon>Bacillati</taxon>
        <taxon>Bacillota</taxon>
        <taxon>Clostridia</taxon>
        <taxon>Eubacteriales</taxon>
        <taxon>Peptococcaceae</taxon>
        <taxon>Dehalobacterium</taxon>
    </lineage>
</organism>
<keyword evidence="1" id="KW-0479">Metal-binding</keyword>
<dbReference type="CDD" id="cd03522">
    <property type="entry name" value="MoeA_like"/>
    <property type="match status" value="1"/>
</dbReference>
<comment type="pathway">
    <text evidence="1">Cofactor biosynthesis; molybdopterin biosynthesis.</text>
</comment>
<keyword evidence="1" id="KW-0501">Molybdenum cofactor biosynthesis</keyword>
<keyword evidence="1" id="KW-0500">Molybdenum</keyword>
<comment type="similarity">
    <text evidence="1">Belongs to the MoeA family.</text>
</comment>
<proteinExistence type="inferred from homology"/>
<evidence type="ECO:0000259" key="2">
    <source>
        <dbReference type="SMART" id="SM00852"/>
    </source>
</evidence>
<evidence type="ECO:0000313" key="3">
    <source>
        <dbReference type="EMBL" id="MCR6544552.1"/>
    </source>
</evidence>
<sequence length="339" mass="36863">MEKIAVQDAVGTILCQDITKIIPGEFKGRAFKKGHVIREEDVETLLNLGKEHIYVWAPEPGEIHENDAALRLAEATAGQNISFGEPNEGKCSLTAEVKGLFKVNSQLLYEINSVDMVSIASLPTNFPVEKDQKLAGARVIPLVVPEEQVLQVEKLCREQGAAFQVKPYHKLKAGIITTGSEVYKGRIEDKFGPVMKEKIAAFESELLGHVLCDDDLDMIESSIHNFVNQGADLIILTGGMSVDPDDLTPGAIKKSGARIVTYGVPAQPGNMFLCAYLGKTVLVGVPGCAMFNRTTVLDVVLPRIFAGEELVKADFIKMGEGGLCSACKECTYPQCYFGR</sequence>
<comment type="function">
    <text evidence="1">Catalyzes the insertion of molybdate into adenylated molybdopterin with the concomitant release of AMP.</text>
</comment>
<name>A0ABT1Y114_9FIRM</name>
<dbReference type="SUPFAM" id="SSF53218">
    <property type="entry name" value="Molybdenum cofactor biosynthesis proteins"/>
    <property type="match status" value="1"/>
</dbReference>
<reference evidence="3 4" key="1">
    <citation type="submission" date="2022-08" db="EMBL/GenBank/DDBJ databases">
        <title>Proteogenomics of the novel Dehalobacterium formicoaceticum strain EZ94 highlights a key role of methyltransferases during anaerobic dichloromethane degradation.</title>
        <authorList>
            <person name="Wasmund K."/>
        </authorList>
    </citation>
    <scope>NUCLEOTIDE SEQUENCE [LARGE SCALE GENOMIC DNA]</scope>
    <source>
        <strain evidence="3 4">EZ94</strain>
    </source>
</reference>
<comment type="cofactor">
    <cofactor evidence="1">
        <name>Mg(2+)</name>
        <dbReference type="ChEBI" id="CHEBI:18420"/>
    </cofactor>
</comment>
<evidence type="ECO:0000256" key="1">
    <source>
        <dbReference type="RuleBase" id="RU365090"/>
    </source>
</evidence>
<dbReference type="InterPro" id="IPR036425">
    <property type="entry name" value="MoaB/Mog-like_dom_sf"/>
</dbReference>
<dbReference type="SMART" id="SM00852">
    <property type="entry name" value="MoCF_biosynth"/>
    <property type="match status" value="1"/>
</dbReference>
<dbReference type="PANTHER" id="PTHR10192">
    <property type="entry name" value="MOLYBDOPTERIN BIOSYNTHESIS PROTEIN"/>
    <property type="match status" value="1"/>
</dbReference>
<dbReference type="EC" id="2.10.1.1" evidence="1"/>
<evidence type="ECO:0000313" key="4">
    <source>
        <dbReference type="Proteomes" id="UP001524944"/>
    </source>
</evidence>
<dbReference type="RefSeq" id="WP_089610011.1">
    <property type="nucleotide sequence ID" value="NZ_CP022121.1"/>
</dbReference>
<comment type="caution">
    <text evidence="3">The sequence shown here is derived from an EMBL/GenBank/DDBJ whole genome shotgun (WGS) entry which is preliminary data.</text>
</comment>
<comment type="catalytic activity">
    <reaction evidence="1">
        <text>adenylyl-molybdopterin + molybdate = Mo-molybdopterin + AMP + H(+)</text>
        <dbReference type="Rhea" id="RHEA:35047"/>
        <dbReference type="ChEBI" id="CHEBI:15378"/>
        <dbReference type="ChEBI" id="CHEBI:36264"/>
        <dbReference type="ChEBI" id="CHEBI:62727"/>
        <dbReference type="ChEBI" id="CHEBI:71302"/>
        <dbReference type="ChEBI" id="CHEBI:456215"/>
    </reaction>
</comment>
<dbReference type="Proteomes" id="UP001524944">
    <property type="component" value="Unassembled WGS sequence"/>
</dbReference>
<dbReference type="Gene3D" id="3.40.980.10">
    <property type="entry name" value="MoaB/Mog-like domain"/>
    <property type="match status" value="1"/>
</dbReference>
<dbReference type="Pfam" id="PF00994">
    <property type="entry name" value="MoCF_biosynth"/>
    <property type="match status" value="1"/>
</dbReference>
<keyword evidence="1" id="KW-0808">Transferase</keyword>
<dbReference type="PANTHER" id="PTHR10192:SF28">
    <property type="entry name" value="MOLYBDOPTERIN MOLYBDENUMTRANSFERASE"/>
    <property type="match status" value="1"/>
</dbReference>
<feature type="domain" description="MoaB/Mog" evidence="2">
    <location>
        <begin position="174"/>
        <end position="306"/>
    </location>
</feature>
<keyword evidence="1" id="KW-0460">Magnesium</keyword>
<keyword evidence="4" id="KW-1185">Reference proteome</keyword>